<gene>
    <name evidence="2" type="ORF">LY90DRAFT_701558</name>
</gene>
<evidence type="ECO:0000313" key="3">
    <source>
        <dbReference type="Proteomes" id="UP000193920"/>
    </source>
</evidence>
<comment type="caution">
    <text evidence="2">The sequence shown here is derived from an EMBL/GenBank/DDBJ whole genome shotgun (WGS) entry which is preliminary data.</text>
</comment>
<protein>
    <submittedName>
        <fullName evidence="2">Uncharacterized protein</fullName>
    </submittedName>
</protein>
<keyword evidence="3" id="KW-1185">Reference proteome</keyword>
<organism evidence="2 3">
    <name type="scientific">Neocallimastix californiae</name>
    <dbReference type="NCBI Taxonomy" id="1754190"/>
    <lineage>
        <taxon>Eukaryota</taxon>
        <taxon>Fungi</taxon>
        <taxon>Fungi incertae sedis</taxon>
        <taxon>Chytridiomycota</taxon>
        <taxon>Chytridiomycota incertae sedis</taxon>
        <taxon>Neocallimastigomycetes</taxon>
        <taxon>Neocallimastigales</taxon>
        <taxon>Neocallimastigaceae</taxon>
        <taxon>Neocallimastix</taxon>
    </lineage>
</organism>
<evidence type="ECO:0000313" key="2">
    <source>
        <dbReference type="EMBL" id="ORY58293.1"/>
    </source>
</evidence>
<proteinExistence type="predicted"/>
<dbReference type="EMBL" id="MCOG01000067">
    <property type="protein sequence ID" value="ORY58293.1"/>
    <property type="molecule type" value="Genomic_DNA"/>
</dbReference>
<reference evidence="2 3" key="1">
    <citation type="submission" date="2016-08" db="EMBL/GenBank/DDBJ databases">
        <title>A Parts List for Fungal Cellulosomes Revealed by Comparative Genomics.</title>
        <authorList>
            <consortium name="DOE Joint Genome Institute"/>
            <person name="Haitjema C.H."/>
            <person name="Gilmore S.P."/>
            <person name="Henske J.K."/>
            <person name="Solomon K.V."/>
            <person name="De Groot R."/>
            <person name="Kuo A."/>
            <person name="Mondo S.J."/>
            <person name="Salamov A.A."/>
            <person name="Labutti K."/>
            <person name="Zhao Z."/>
            <person name="Chiniquy J."/>
            <person name="Barry K."/>
            <person name="Brewer H.M."/>
            <person name="Purvine S.O."/>
            <person name="Wright A.T."/>
            <person name="Boxma B."/>
            <person name="Van Alen T."/>
            <person name="Hackstein J.H."/>
            <person name="Baker S.E."/>
            <person name="Grigoriev I.V."/>
            <person name="O'Malley M.A."/>
        </authorList>
    </citation>
    <scope>NUCLEOTIDE SEQUENCE [LARGE SCALE GENOMIC DNA]</scope>
    <source>
        <strain evidence="2 3">G1</strain>
    </source>
</reference>
<feature type="chain" id="PRO_5012892314" evidence="1">
    <location>
        <begin position="21"/>
        <end position="247"/>
    </location>
</feature>
<sequence length="247" mass="28486">MKISYLFLGLVANYAAFVSADGAGNKIDTTIPLYSKLTSSCLDEIKESSIYNECLFSVGFHDIGNLRDDCKKAFSDKCKTFFEDPISSLPKCKNDTVMMEYNEYLKDIALDINTFYCSVNEENNTCPSALFIIENPNDYSERFMEDCPFKICLDKQIQYLENQKKYSSFNNKYFINDSSYDETADKRYYDYIINKLKTQECTSQIKNNSTTNTTKLITEIPENTSDAASIKVFSFLLSFLLVYVFFY</sequence>
<dbReference type="Proteomes" id="UP000193920">
    <property type="component" value="Unassembled WGS sequence"/>
</dbReference>
<accession>A0A1Y2DG69</accession>
<keyword evidence="1" id="KW-0732">Signal</keyword>
<dbReference type="AlphaFoldDB" id="A0A1Y2DG69"/>
<name>A0A1Y2DG69_9FUNG</name>
<dbReference type="OrthoDB" id="10547289at2759"/>
<evidence type="ECO:0000256" key="1">
    <source>
        <dbReference type="SAM" id="SignalP"/>
    </source>
</evidence>
<feature type="signal peptide" evidence="1">
    <location>
        <begin position="1"/>
        <end position="20"/>
    </location>
</feature>